<evidence type="ECO:0000313" key="5">
    <source>
        <dbReference type="Proteomes" id="UP001633002"/>
    </source>
</evidence>
<proteinExistence type="predicted"/>
<gene>
    <name evidence="4" type="ORF">R1sor_006230</name>
</gene>
<evidence type="ECO:0000259" key="2">
    <source>
        <dbReference type="Pfam" id="PF00078"/>
    </source>
</evidence>
<evidence type="ECO:0008006" key="6">
    <source>
        <dbReference type="Google" id="ProtNLM"/>
    </source>
</evidence>
<reference evidence="4 5" key="1">
    <citation type="submission" date="2024-09" db="EMBL/GenBank/DDBJ databases">
        <title>Chromosome-scale assembly of Riccia sorocarpa.</title>
        <authorList>
            <person name="Paukszto L."/>
        </authorList>
    </citation>
    <scope>NUCLEOTIDE SEQUENCE [LARGE SCALE GENOMIC DNA]</scope>
    <source>
        <strain evidence="4">LP-2024</strain>
        <tissue evidence="4">Aerial parts of the thallus</tissue>
    </source>
</reference>
<dbReference type="PANTHER" id="PTHR37984">
    <property type="entry name" value="PROTEIN CBG26694"/>
    <property type="match status" value="1"/>
</dbReference>
<keyword evidence="1" id="KW-0511">Multifunctional enzyme</keyword>
<name>A0ABD3HQG4_9MARC</name>
<protein>
    <recommendedName>
        <fullName evidence="6">Reverse transcriptase domain-containing protein</fullName>
    </recommendedName>
</protein>
<dbReference type="PANTHER" id="PTHR37984:SF5">
    <property type="entry name" value="PROTEIN NYNRIN-LIKE"/>
    <property type="match status" value="1"/>
</dbReference>
<keyword evidence="5" id="KW-1185">Reference proteome</keyword>
<dbReference type="InterPro" id="IPR043128">
    <property type="entry name" value="Rev_trsase/Diguanyl_cyclase"/>
</dbReference>
<dbReference type="Pfam" id="PF17919">
    <property type="entry name" value="RT_RNaseH_2"/>
    <property type="match status" value="1"/>
</dbReference>
<feature type="domain" description="Reverse transcriptase/retrotransposon-derived protein RNase H-like" evidence="3">
    <location>
        <begin position="100"/>
        <end position="182"/>
    </location>
</feature>
<dbReference type="Pfam" id="PF00078">
    <property type="entry name" value="RVT_1"/>
    <property type="match status" value="1"/>
</dbReference>
<organism evidence="4 5">
    <name type="scientific">Riccia sorocarpa</name>
    <dbReference type="NCBI Taxonomy" id="122646"/>
    <lineage>
        <taxon>Eukaryota</taxon>
        <taxon>Viridiplantae</taxon>
        <taxon>Streptophyta</taxon>
        <taxon>Embryophyta</taxon>
        <taxon>Marchantiophyta</taxon>
        <taxon>Marchantiopsida</taxon>
        <taxon>Marchantiidae</taxon>
        <taxon>Marchantiales</taxon>
        <taxon>Ricciaceae</taxon>
        <taxon>Riccia</taxon>
    </lineage>
</organism>
<sequence length="288" mass="32763">MKGIPHAVSIATEDHNKTAFITPWSAYAYSRIPFGLNGAPATFQRLVIETFSEYIGDFMEAFLDDFTVYGPDKKHLEQLEKALVRSPVNSLNKDDVPYEWTKRCDEAFSLLKEKMTQGPILRPPRWDMPFHIHTDASGVAVGVVLAQPQDPKLDLPIYFASRTLNKNERDYTTTEREALAMEFDFTVVYKPSKLNVVADQLSRLELGREPGYEDDSFPDEHLLSITLDVPDDHPASGRESEGLEKAVPSYTKLLKGGWQSPLRYFLANGELPKDTPYHLKRRITEKIK</sequence>
<dbReference type="CDD" id="cd01647">
    <property type="entry name" value="RT_LTR"/>
    <property type="match status" value="1"/>
</dbReference>
<dbReference type="Gene3D" id="3.30.70.270">
    <property type="match status" value="1"/>
</dbReference>
<dbReference type="GO" id="GO:0003824">
    <property type="term" value="F:catalytic activity"/>
    <property type="evidence" value="ECO:0007669"/>
    <property type="project" value="UniProtKB-KW"/>
</dbReference>
<evidence type="ECO:0000259" key="3">
    <source>
        <dbReference type="Pfam" id="PF17919"/>
    </source>
</evidence>
<dbReference type="Proteomes" id="UP001633002">
    <property type="component" value="Unassembled WGS sequence"/>
</dbReference>
<dbReference type="Gene3D" id="3.10.10.10">
    <property type="entry name" value="HIV Type 1 Reverse Transcriptase, subunit A, domain 1"/>
    <property type="match status" value="1"/>
</dbReference>
<dbReference type="InterPro" id="IPR043502">
    <property type="entry name" value="DNA/RNA_pol_sf"/>
</dbReference>
<comment type="caution">
    <text evidence="4">The sequence shown here is derived from an EMBL/GenBank/DDBJ whole genome shotgun (WGS) entry which is preliminary data.</text>
</comment>
<evidence type="ECO:0000256" key="1">
    <source>
        <dbReference type="ARBA" id="ARBA00023268"/>
    </source>
</evidence>
<dbReference type="SUPFAM" id="SSF56672">
    <property type="entry name" value="DNA/RNA polymerases"/>
    <property type="match status" value="1"/>
</dbReference>
<dbReference type="AlphaFoldDB" id="A0ABD3HQG4"/>
<dbReference type="InterPro" id="IPR000477">
    <property type="entry name" value="RT_dom"/>
</dbReference>
<dbReference type="InterPro" id="IPR050951">
    <property type="entry name" value="Retrovirus_Pol_polyprotein"/>
</dbReference>
<dbReference type="EMBL" id="JBJQOH010000003">
    <property type="protein sequence ID" value="KAL3692579.1"/>
    <property type="molecule type" value="Genomic_DNA"/>
</dbReference>
<feature type="domain" description="Reverse transcriptase" evidence="2">
    <location>
        <begin position="7"/>
        <end position="82"/>
    </location>
</feature>
<dbReference type="InterPro" id="IPR041577">
    <property type="entry name" value="RT_RNaseH_2"/>
</dbReference>
<accession>A0ABD3HQG4</accession>
<evidence type="ECO:0000313" key="4">
    <source>
        <dbReference type="EMBL" id="KAL3692579.1"/>
    </source>
</evidence>